<evidence type="ECO:0000313" key="3">
    <source>
        <dbReference type="Proteomes" id="UP000231450"/>
    </source>
</evidence>
<evidence type="ECO:0000256" key="1">
    <source>
        <dbReference type="SAM" id="Phobius"/>
    </source>
</evidence>
<dbReference type="AlphaFoldDB" id="A0A2M8KF32"/>
<dbReference type="EMBL" id="PFDW01000006">
    <property type="protein sequence ID" value="PJE58527.1"/>
    <property type="molecule type" value="Genomic_DNA"/>
</dbReference>
<feature type="transmembrane region" description="Helical" evidence="1">
    <location>
        <begin position="16"/>
        <end position="34"/>
    </location>
</feature>
<proteinExistence type="predicted"/>
<sequence length="79" mass="8822">MENKKKLTSEFRKTSINYILAGFGLVAALAWNEAIKSFLDLVFGSSRGSITAKFIYAIIITFVVVILSIKISKYKSDIE</sequence>
<protein>
    <submittedName>
        <fullName evidence="2">Uncharacterized protein</fullName>
    </submittedName>
</protein>
<evidence type="ECO:0000313" key="2">
    <source>
        <dbReference type="EMBL" id="PJE58527.1"/>
    </source>
</evidence>
<comment type="caution">
    <text evidence="2">The sequence shown here is derived from an EMBL/GenBank/DDBJ whole genome shotgun (WGS) entry which is preliminary data.</text>
</comment>
<accession>A0A2M8KF32</accession>
<dbReference type="Pfam" id="PF18898">
    <property type="entry name" value="DUF5654"/>
    <property type="match status" value="1"/>
</dbReference>
<dbReference type="InterPro" id="IPR043713">
    <property type="entry name" value="DUF5654"/>
</dbReference>
<name>A0A2M8KF32_9BACT</name>
<keyword evidence="1" id="KW-1133">Transmembrane helix</keyword>
<keyword evidence="1" id="KW-0472">Membrane</keyword>
<keyword evidence="1" id="KW-0812">Transmembrane</keyword>
<feature type="transmembrane region" description="Helical" evidence="1">
    <location>
        <begin position="54"/>
        <end position="72"/>
    </location>
</feature>
<reference evidence="3" key="1">
    <citation type="submission" date="2017-09" db="EMBL/GenBank/DDBJ databases">
        <title>Depth-based differentiation of microbial function through sediment-hosted aquifers and enrichment of novel symbionts in the deep terrestrial subsurface.</title>
        <authorList>
            <person name="Probst A.J."/>
            <person name="Ladd B."/>
            <person name="Jarett J.K."/>
            <person name="Geller-Mcgrath D.E."/>
            <person name="Sieber C.M.K."/>
            <person name="Emerson J.B."/>
            <person name="Anantharaman K."/>
            <person name="Thomas B.C."/>
            <person name="Malmstrom R."/>
            <person name="Stieglmeier M."/>
            <person name="Klingl A."/>
            <person name="Woyke T."/>
            <person name="Ryan C.M."/>
            <person name="Banfield J.F."/>
        </authorList>
    </citation>
    <scope>NUCLEOTIDE SEQUENCE [LARGE SCALE GENOMIC DNA]</scope>
</reference>
<organism evidence="2 3">
    <name type="scientific">Candidatus Portnoybacteria bacterium CG10_big_fil_rev_8_21_14_0_10_36_7</name>
    <dbReference type="NCBI Taxonomy" id="1974812"/>
    <lineage>
        <taxon>Bacteria</taxon>
        <taxon>Candidatus Portnoyibacteriota</taxon>
    </lineage>
</organism>
<gene>
    <name evidence="2" type="ORF">COU81_00265</name>
</gene>
<dbReference type="Proteomes" id="UP000231450">
    <property type="component" value="Unassembled WGS sequence"/>
</dbReference>